<dbReference type="InterPro" id="IPR036721">
    <property type="entry name" value="RCK_C_sf"/>
</dbReference>
<dbReference type="Pfam" id="PF25991">
    <property type="entry name" value="KhtT_N"/>
    <property type="match status" value="1"/>
</dbReference>
<evidence type="ECO:0000259" key="1">
    <source>
        <dbReference type="PROSITE" id="PS51202"/>
    </source>
</evidence>
<proteinExistence type="predicted"/>
<dbReference type="PROSITE" id="PS51202">
    <property type="entry name" value="RCK_C"/>
    <property type="match status" value="1"/>
</dbReference>
<sequence length="168" mass="17873">MSSPSMDINVREQALPGVGQRFEIELSPGRQFVVVAHLDGQRSIGISEPGHDPDEVDTTELTVEQSVMVGALLLGARFAIDVSEDPKVAGDTVIVDTVRVLEGAPSVGHRPSELLVPWQPGAVLLGVIRDQTPEVVEYDGDRPLAAGDRVAIAARKDQLDEVTAAFTG</sequence>
<dbReference type="EMBL" id="JADJZA010000007">
    <property type="protein sequence ID" value="MBK9297698.1"/>
    <property type="molecule type" value="Genomic_DNA"/>
</dbReference>
<organism evidence="2 3">
    <name type="scientific">Candidatus Neomicrothrix subdominans</name>
    <dbReference type="NCBI Taxonomy" id="2954438"/>
    <lineage>
        <taxon>Bacteria</taxon>
        <taxon>Bacillati</taxon>
        <taxon>Actinomycetota</taxon>
        <taxon>Acidimicrobiia</taxon>
        <taxon>Acidimicrobiales</taxon>
        <taxon>Microthrixaceae</taxon>
        <taxon>Candidatus Neomicrothrix</taxon>
    </lineage>
</organism>
<evidence type="ECO:0000313" key="2">
    <source>
        <dbReference type="EMBL" id="MBK9297698.1"/>
    </source>
</evidence>
<dbReference type="Pfam" id="PF02080">
    <property type="entry name" value="TrkA_C"/>
    <property type="match status" value="1"/>
</dbReference>
<dbReference type="GO" id="GO:0008324">
    <property type="term" value="F:monoatomic cation transmembrane transporter activity"/>
    <property type="evidence" value="ECO:0007669"/>
    <property type="project" value="InterPro"/>
</dbReference>
<dbReference type="AlphaFoldDB" id="A0A936NE40"/>
<feature type="domain" description="RCK C-terminal" evidence="1">
    <location>
        <begin position="80"/>
        <end position="168"/>
    </location>
</feature>
<dbReference type="Gene3D" id="3.30.70.1450">
    <property type="entry name" value="Regulator of K+ conductance, C-terminal domain"/>
    <property type="match status" value="1"/>
</dbReference>
<dbReference type="GO" id="GO:0006813">
    <property type="term" value="P:potassium ion transport"/>
    <property type="evidence" value="ECO:0007669"/>
    <property type="project" value="InterPro"/>
</dbReference>
<reference evidence="2 3" key="1">
    <citation type="submission" date="2020-10" db="EMBL/GenBank/DDBJ databases">
        <title>Connecting structure to function with the recovery of over 1000 high-quality activated sludge metagenome-assembled genomes encoding full-length rRNA genes using long-read sequencing.</title>
        <authorList>
            <person name="Singleton C.M."/>
            <person name="Petriglieri F."/>
            <person name="Kristensen J.M."/>
            <person name="Kirkegaard R.H."/>
            <person name="Michaelsen T.Y."/>
            <person name="Andersen M.H."/>
            <person name="Karst S.M."/>
            <person name="Dueholm M.S."/>
            <person name="Nielsen P.H."/>
            <person name="Albertsen M."/>
        </authorList>
    </citation>
    <scope>NUCLEOTIDE SEQUENCE [LARGE SCALE GENOMIC DNA]</scope>
    <source>
        <strain evidence="2">Lyne_18-Q3-R50-59_MAXAC.006</strain>
    </source>
</reference>
<protein>
    <recommendedName>
        <fullName evidence="1">RCK C-terminal domain-containing protein</fullName>
    </recommendedName>
</protein>
<dbReference type="InterPro" id="IPR006037">
    <property type="entry name" value="RCK_C"/>
</dbReference>
<comment type="caution">
    <text evidence="2">The sequence shown here is derived from an EMBL/GenBank/DDBJ whole genome shotgun (WGS) entry which is preliminary data.</text>
</comment>
<evidence type="ECO:0000313" key="3">
    <source>
        <dbReference type="Proteomes" id="UP000727993"/>
    </source>
</evidence>
<name>A0A936NE40_9ACTN</name>
<accession>A0A936NE40</accession>
<dbReference type="InterPro" id="IPR058776">
    <property type="entry name" value="KhtT-like_N"/>
</dbReference>
<dbReference type="SUPFAM" id="SSF116726">
    <property type="entry name" value="TrkA C-terminal domain-like"/>
    <property type="match status" value="1"/>
</dbReference>
<dbReference type="Proteomes" id="UP000727993">
    <property type="component" value="Unassembled WGS sequence"/>
</dbReference>
<gene>
    <name evidence="2" type="ORF">IPN02_12885</name>
</gene>